<dbReference type="Proteomes" id="UP000244005">
    <property type="component" value="Unassembled WGS sequence"/>
</dbReference>
<dbReference type="GO" id="GO:0031415">
    <property type="term" value="C:NatA complex"/>
    <property type="evidence" value="ECO:0000318"/>
    <property type="project" value="GO_Central"/>
</dbReference>
<dbReference type="EMBL" id="KZ772818">
    <property type="protein sequence ID" value="PTQ29088.1"/>
    <property type="molecule type" value="Genomic_DNA"/>
</dbReference>
<dbReference type="Gramene" id="Mp4g16870.1">
    <property type="protein sequence ID" value="Mp4g16870.1.cds"/>
    <property type="gene ID" value="Mp4g16870"/>
</dbReference>
<dbReference type="OrthoDB" id="1912023at2759"/>
<dbReference type="AlphaFoldDB" id="A0A2R6W5F6"/>
<accession>A0A2R6W5F6</accession>
<dbReference type="PANTHER" id="PTHR42919">
    <property type="entry name" value="N-ALPHA-ACETYLTRANSFERASE"/>
    <property type="match status" value="1"/>
</dbReference>
<reference evidence="3" key="1">
    <citation type="journal article" date="2017" name="Cell">
        <title>Insights into land plant evolution garnered from the Marchantia polymorpha genome.</title>
        <authorList>
            <person name="Bowman J.L."/>
            <person name="Kohchi T."/>
            <person name="Yamato K.T."/>
            <person name="Jenkins J."/>
            <person name="Shu S."/>
            <person name="Ishizaki K."/>
            <person name="Yamaoka S."/>
            <person name="Nishihama R."/>
            <person name="Nakamura Y."/>
            <person name="Berger F."/>
            <person name="Adam C."/>
            <person name="Aki S.S."/>
            <person name="Althoff F."/>
            <person name="Araki T."/>
            <person name="Arteaga-Vazquez M.A."/>
            <person name="Balasubrmanian S."/>
            <person name="Barry K."/>
            <person name="Bauer D."/>
            <person name="Boehm C.R."/>
            <person name="Briginshaw L."/>
            <person name="Caballero-Perez J."/>
            <person name="Catarino B."/>
            <person name="Chen F."/>
            <person name="Chiyoda S."/>
            <person name="Chovatia M."/>
            <person name="Davies K.M."/>
            <person name="Delmans M."/>
            <person name="Demura T."/>
            <person name="Dierschke T."/>
            <person name="Dolan L."/>
            <person name="Dorantes-Acosta A.E."/>
            <person name="Eklund D.M."/>
            <person name="Florent S.N."/>
            <person name="Flores-Sandoval E."/>
            <person name="Fujiyama A."/>
            <person name="Fukuzawa H."/>
            <person name="Galik B."/>
            <person name="Grimanelli D."/>
            <person name="Grimwood J."/>
            <person name="Grossniklaus U."/>
            <person name="Hamada T."/>
            <person name="Haseloff J."/>
            <person name="Hetherington A.J."/>
            <person name="Higo A."/>
            <person name="Hirakawa Y."/>
            <person name="Hundley H.N."/>
            <person name="Ikeda Y."/>
            <person name="Inoue K."/>
            <person name="Inoue S.I."/>
            <person name="Ishida S."/>
            <person name="Jia Q."/>
            <person name="Kakita M."/>
            <person name="Kanazawa T."/>
            <person name="Kawai Y."/>
            <person name="Kawashima T."/>
            <person name="Kennedy M."/>
            <person name="Kinose K."/>
            <person name="Kinoshita T."/>
            <person name="Kohara Y."/>
            <person name="Koide E."/>
            <person name="Komatsu K."/>
            <person name="Kopischke S."/>
            <person name="Kubo M."/>
            <person name="Kyozuka J."/>
            <person name="Lagercrantz U."/>
            <person name="Lin S.S."/>
            <person name="Lindquist E."/>
            <person name="Lipzen A.M."/>
            <person name="Lu C.W."/>
            <person name="De Luna E."/>
            <person name="Martienssen R.A."/>
            <person name="Minamino N."/>
            <person name="Mizutani M."/>
            <person name="Mizutani M."/>
            <person name="Mochizuki N."/>
            <person name="Monte I."/>
            <person name="Mosher R."/>
            <person name="Nagasaki H."/>
            <person name="Nakagami H."/>
            <person name="Naramoto S."/>
            <person name="Nishitani K."/>
            <person name="Ohtani M."/>
            <person name="Okamoto T."/>
            <person name="Okumura M."/>
            <person name="Phillips J."/>
            <person name="Pollak B."/>
            <person name="Reinders A."/>
            <person name="Rovekamp M."/>
            <person name="Sano R."/>
            <person name="Sawa S."/>
            <person name="Schmid M.W."/>
            <person name="Shirakawa M."/>
            <person name="Solano R."/>
            <person name="Spunde A."/>
            <person name="Suetsugu N."/>
            <person name="Sugano S."/>
            <person name="Sugiyama A."/>
            <person name="Sun R."/>
            <person name="Suzuki Y."/>
            <person name="Takenaka M."/>
            <person name="Takezawa D."/>
            <person name="Tomogane H."/>
            <person name="Tsuzuki M."/>
            <person name="Ueda T."/>
            <person name="Umeda M."/>
            <person name="Ward J.M."/>
            <person name="Watanabe Y."/>
            <person name="Yazaki K."/>
            <person name="Yokoyama R."/>
            <person name="Yoshitake Y."/>
            <person name="Yotsui I."/>
            <person name="Zachgo S."/>
            <person name="Schmutz J."/>
        </authorList>
    </citation>
    <scope>NUCLEOTIDE SEQUENCE [LARGE SCALE GENOMIC DNA]</scope>
    <source>
        <strain evidence="3">Tak-1</strain>
    </source>
</reference>
<protein>
    <recommendedName>
        <fullName evidence="1">N-acetyltransferase domain-containing protein</fullName>
    </recommendedName>
</protein>
<feature type="domain" description="N-acetyltransferase" evidence="1">
    <location>
        <begin position="303"/>
        <end position="478"/>
    </location>
</feature>
<organism evidence="2 3">
    <name type="scientific">Marchantia polymorpha</name>
    <name type="common">Common liverwort</name>
    <name type="synonym">Marchantia aquatica</name>
    <dbReference type="NCBI Taxonomy" id="3197"/>
    <lineage>
        <taxon>Eukaryota</taxon>
        <taxon>Viridiplantae</taxon>
        <taxon>Streptophyta</taxon>
        <taxon>Embryophyta</taxon>
        <taxon>Marchantiophyta</taxon>
        <taxon>Marchantiopsida</taxon>
        <taxon>Marchantiidae</taxon>
        <taxon>Marchantiales</taxon>
        <taxon>Marchantiaceae</taxon>
        <taxon>Marchantia</taxon>
    </lineage>
</organism>
<dbReference type="Gene3D" id="3.40.630.30">
    <property type="match status" value="1"/>
</dbReference>
<proteinExistence type="predicted"/>
<dbReference type="SUPFAM" id="SSF55729">
    <property type="entry name" value="Acyl-CoA N-acyltransferases (Nat)"/>
    <property type="match status" value="1"/>
</dbReference>
<name>A0A2R6W5F6_MARPO</name>
<dbReference type="InterPro" id="IPR051556">
    <property type="entry name" value="N-term/lysine_N-AcTrnsfr"/>
</dbReference>
<keyword evidence="3" id="KW-1185">Reference proteome</keyword>
<dbReference type="GO" id="GO:0007064">
    <property type="term" value="P:mitotic sister chromatid cohesion"/>
    <property type="evidence" value="ECO:0000318"/>
    <property type="project" value="GO_Central"/>
</dbReference>
<sequence length="492" mass="54831">MAIHSQGLQFQAFPNQRISKISGATSSLSASVAGSGFSQSPYCRISPSPRSSNSLSSAFSAKCSLAPTSNVFSSSMYSGDGTSKTSCISSIPSRNGKCYRTYRGHVLVSQGHFRHMLLISRSLECSPGSTTSFLPLAVSRFEFHGRRVKNVLYRIMKLSTPFCLSWSMKKSRPVYLRVSRASSSGMRHVSMNHRCPYKLRKCFVTSASLVSRVEFNHFVYNKVFRGSRGFQTASDAVGLFNIIQSLRSQAEGHGIPEKVMLAEEVTINDEQMWASGDRRRDYLAVGYGWRVRAAALNNLEELMRVADIQTDAFHITAAAFDDLFYKLFHAEVLSSLQYKARHSPPDRYSCLLAEKDPSQPGYLEDFLEDGDETRIVGAVDVTALMDSNIVSLLPGAYEYLYISGMAVDSAYRRRSVATLLLEACIARASDWGFKYLVLHAYEDDIGARNLYSRAGFRTVESKTVHTTTCTASMQLQFNKLLASWLIVFFINC</sequence>
<evidence type="ECO:0000259" key="1">
    <source>
        <dbReference type="PROSITE" id="PS51186"/>
    </source>
</evidence>
<evidence type="ECO:0000313" key="3">
    <source>
        <dbReference type="Proteomes" id="UP000244005"/>
    </source>
</evidence>
<dbReference type="GO" id="GO:0008080">
    <property type="term" value="F:N-acetyltransferase activity"/>
    <property type="evidence" value="ECO:0000318"/>
    <property type="project" value="GO_Central"/>
</dbReference>
<dbReference type="InterPro" id="IPR000182">
    <property type="entry name" value="GNAT_dom"/>
</dbReference>
<dbReference type="PROSITE" id="PS51186">
    <property type="entry name" value="GNAT"/>
    <property type="match status" value="1"/>
</dbReference>
<dbReference type="Pfam" id="PF00583">
    <property type="entry name" value="Acetyltransf_1"/>
    <property type="match status" value="1"/>
</dbReference>
<dbReference type="PANTHER" id="PTHR42919:SF20">
    <property type="entry name" value="GCN5-RELATED N-ACETYLTRANSFERASE 10, CHLOROPLASTIC"/>
    <property type="match status" value="1"/>
</dbReference>
<dbReference type="CDD" id="cd04301">
    <property type="entry name" value="NAT_SF"/>
    <property type="match status" value="1"/>
</dbReference>
<dbReference type="InterPro" id="IPR016181">
    <property type="entry name" value="Acyl_CoA_acyltransferase"/>
</dbReference>
<evidence type="ECO:0000313" key="2">
    <source>
        <dbReference type="EMBL" id="PTQ29088.1"/>
    </source>
</evidence>
<gene>
    <name evidence="2" type="ORF">MARPO_0148s0033</name>
</gene>